<reference evidence="1" key="1">
    <citation type="submission" date="2019-11" db="EMBL/GenBank/DDBJ databases">
        <title>Nori genome reveals adaptations in red seaweeds to the harsh intertidal environment.</title>
        <authorList>
            <person name="Wang D."/>
            <person name="Mao Y."/>
        </authorList>
    </citation>
    <scope>NUCLEOTIDE SEQUENCE</scope>
    <source>
        <tissue evidence="1">Gametophyte</tissue>
    </source>
</reference>
<name>A0ACC3C685_PYRYE</name>
<organism evidence="1 2">
    <name type="scientific">Pyropia yezoensis</name>
    <name type="common">Susabi-nori</name>
    <name type="synonym">Porphyra yezoensis</name>
    <dbReference type="NCBI Taxonomy" id="2788"/>
    <lineage>
        <taxon>Eukaryota</taxon>
        <taxon>Rhodophyta</taxon>
        <taxon>Bangiophyceae</taxon>
        <taxon>Bangiales</taxon>
        <taxon>Bangiaceae</taxon>
        <taxon>Pyropia</taxon>
    </lineage>
</organism>
<keyword evidence="2" id="KW-1185">Reference proteome</keyword>
<evidence type="ECO:0000313" key="1">
    <source>
        <dbReference type="EMBL" id="KAK1865496.1"/>
    </source>
</evidence>
<proteinExistence type="predicted"/>
<gene>
    <name evidence="1" type="ORF">I4F81_008027</name>
</gene>
<protein>
    <submittedName>
        <fullName evidence="1">Uncharacterized protein</fullName>
    </submittedName>
</protein>
<comment type="caution">
    <text evidence="1">The sequence shown here is derived from an EMBL/GenBank/DDBJ whole genome shotgun (WGS) entry which is preliminary data.</text>
</comment>
<evidence type="ECO:0000313" key="2">
    <source>
        <dbReference type="Proteomes" id="UP000798662"/>
    </source>
</evidence>
<dbReference type="EMBL" id="CM020619">
    <property type="protein sequence ID" value="KAK1865496.1"/>
    <property type="molecule type" value="Genomic_DNA"/>
</dbReference>
<sequence>MGSPSPPPIGDASAPSGRPPSPLLVRSSSVPDLRDLPTGSLSRPPSVGGGSSVAAAVDDLADAAVDVAVLASRGLGGSGGGGGIGGAEEVHIEGDGGGWGPSEAQGDAADVVASGGWGLGAGQRRGGGGWALLGGIDGAPAWLRRRLSAAAAAAGPTTRRTSVSAADGVAAGVGGGGLPAAEAGERRRSLGMFAWGGRRGRDARKEGVVAEPPNFPGGASSSFRLTPSMAAGGTGASAGVLGRGEARHGGGIVAGGGGGGGGLALRRPARLSFWEVDSDGARCVRALTRAQIIDEVRRSARGGGGPAGGGGGYGGGGGGGYGGGRTGGLAPKPGRSAGVGGSRGGGGGVRFAEREERRRRVAAAAAVKRSRSGVDPAFVAKAALWVRRDALVVSLEGVRAIILHDRLFLFDTEGASMGPAFNVIVERLGSIGGGLGLEETFLPFEFRALEGILIYACVALETEFVAIEPALTRSLETLAVALTVERLEELRGLEQRLNSFYGRARKVQHVLQDVLDEDEDMANMYLSEARKHPDLRRNPLDHEEAEQLLETYMQMVDDLTNRAALLNQAIDDTENIIEIHLDIKQNKLLLTSLMLSMASTVLGFGSLVTAVFGMNLQLPTAAAALPSSSTYFWAVVGSLLAAMTVGMSLLLWWSKSLGLFPRQRVLKTPWHGRAEPSWDPLAPPLPPSVVNGK</sequence>
<dbReference type="Proteomes" id="UP000798662">
    <property type="component" value="Chromosome 2"/>
</dbReference>
<accession>A0ACC3C685</accession>